<name>A0A8J6C7U5_DIALT</name>
<evidence type="ECO:0000256" key="3">
    <source>
        <dbReference type="ARBA" id="ARBA00038295"/>
    </source>
</evidence>
<dbReference type="GO" id="GO:0003714">
    <property type="term" value="F:transcription corepressor activity"/>
    <property type="evidence" value="ECO:0007669"/>
    <property type="project" value="TreeGrafter"/>
</dbReference>
<feature type="coiled-coil region" evidence="4">
    <location>
        <begin position="31"/>
        <end position="61"/>
    </location>
</feature>
<evidence type="ECO:0000256" key="2">
    <source>
        <dbReference type="ARBA" id="ARBA00023242"/>
    </source>
</evidence>
<dbReference type="Pfam" id="PF02996">
    <property type="entry name" value="Prefoldin"/>
    <property type="match status" value="1"/>
</dbReference>
<dbReference type="GO" id="GO:0003682">
    <property type="term" value="F:chromatin binding"/>
    <property type="evidence" value="ECO:0007669"/>
    <property type="project" value="TreeGrafter"/>
</dbReference>
<dbReference type="Gene3D" id="1.10.287.370">
    <property type="match status" value="1"/>
</dbReference>
<protein>
    <submittedName>
        <fullName evidence="6">Uncharacterized protein</fullName>
    </submittedName>
</protein>
<evidence type="ECO:0000256" key="1">
    <source>
        <dbReference type="ARBA" id="ARBA00004123"/>
    </source>
</evidence>
<dbReference type="GO" id="GO:0000122">
    <property type="term" value="P:negative regulation of transcription by RNA polymerase II"/>
    <property type="evidence" value="ECO:0007669"/>
    <property type="project" value="TreeGrafter"/>
</dbReference>
<gene>
    <name evidence="6" type="ORF">KFE25_010195</name>
</gene>
<keyword evidence="4" id="KW-0175">Coiled coil</keyword>
<organism evidence="6 7">
    <name type="scientific">Diacronema lutheri</name>
    <name type="common">Unicellular marine alga</name>
    <name type="synonym">Monochrysis lutheri</name>
    <dbReference type="NCBI Taxonomy" id="2081491"/>
    <lineage>
        <taxon>Eukaryota</taxon>
        <taxon>Haptista</taxon>
        <taxon>Haptophyta</taxon>
        <taxon>Pavlovophyceae</taxon>
        <taxon>Pavlovales</taxon>
        <taxon>Pavlovaceae</taxon>
        <taxon>Diacronema</taxon>
    </lineage>
</organism>
<comment type="similarity">
    <text evidence="3">Belongs to the RNA polymerase II subunit 5-mediating protein family.</text>
</comment>
<dbReference type="PANTHER" id="PTHR15111:SF0">
    <property type="entry name" value="UNCONVENTIONAL PREFOLDIN RPB5 INTERACTOR 1"/>
    <property type="match status" value="1"/>
</dbReference>
<evidence type="ECO:0000256" key="5">
    <source>
        <dbReference type="SAM" id="MobiDB-lite"/>
    </source>
</evidence>
<keyword evidence="2" id="KW-0539">Nucleus</keyword>
<dbReference type="GO" id="GO:0019212">
    <property type="term" value="F:phosphatase inhibitor activity"/>
    <property type="evidence" value="ECO:0007669"/>
    <property type="project" value="TreeGrafter"/>
</dbReference>
<comment type="subcellular location">
    <subcellularLocation>
        <location evidence="1">Nucleus</location>
    </subcellularLocation>
</comment>
<evidence type="ECO:0000313" key="7">
    <source>
        <dbReference type="Proteomes" id="UP000751190"/>
    </source>
</evidence>
<dbReference type="Proteomes" id="UP000751190">
    <property type="component" value="Unassembled WGS sequence"/>
</dbReference>
<dbReference type="EMBL" id="JAGTXO010000012">
    <property type="protein sequence ID" value="KAG8464827.1"/>
    <property type="molecule type" value="Genomic_DNA"/>
</dbReference>
<dbReference type="InterPro" id="IPR004127">
    <property type="entry name" value="Prefoldin_subunit_alpha"/>
</dbReference>
<accession>A0A8J6C7U5</accession>
<feature type="region of interest" description="Disordered" evidence="5">
    <location>
        <begin position="138"/>
        <end position="185"/>
    </location>
</feature>
<dbReference type="OMA" id="KVEHEVM"/>
<reference evidence="6" key="1">
    <citation type="submission" date="2021-05" db="EMBL/GenBank/DDBJ databases">
        <title>The genome of the haptophyte Pavlova lutheri (Diacronema luteri, Pavlovales) - a model for lipid biosynthesis in eukaryotic algae.</title>
        <authorList>
            <person name="Hulatt C.J."/>
            <person name="Posewitz M.C."/>
        </authorList>
    </citation>
    <scope>NUCLEOTIDE SEQUENCE</scope>
    <source>
        <strain evidence="6">NIVA-4/92</strain>
    </source>
</reference>
<dbReference type="InterPro" id="IPR009053">
    <property type="entry name" value="Prefoldin"/>
</dbReference>
<evidence type="ECO:0000256" key="4">
    <source>
        <dbReference type="SAM" id="Coils"/>
    </source>
</evidence>
<evidence type="ECO:0000313" key="6">
    <source>
        <dbReference type="EMBL" id="KAG8464827.1"/>
    </source>
</evidence>
<dbReference type="CDD" id="cd23159">
    <property type="entry name" value="Prefoldin_URI1"/>
    <property type="match status" value="1"/>
</dbReference>
<dbReference type="GO" id="GO:0005634">
    <property type="term" value="C:nucleus"/>
    <property type="evidence" value="ECO:0007669"/>
    <property type="project" value="UniProtKB-SubCell"/>
</dbReference>
<dbReference type="InterPro" id="IPR052255">
    <property type="entry name" value="RNA_pol_II_subunit5-mediator"/>
</dbReference>
<keyword evidence="7" id="KW-1185">Reference proteome</keyword>
<sequence length="273" mass="28610">MAGDGGDEMRAVAAIELAGMRRLADELSHAVEEQAKDVSRLRRLRAEYEQLQATLRDLPAKVEHEVMVPLCNGAFMPGRLRHTNEILVLLGDNVFAERSASQAAEMAARRAGRAAEQLGAAERELALLERKHERALHVQRAAEEQASEELVDIREPYEDSDEESGERADVQDAQPRAGHVDSAQPAVPTCVYPAVEAAANVERSGSTPAAPARGADAGAGGGGCGGGGGGDGGGGAAPPPPQRASPSAAVDAADARPLSKFKAERMRARSARS</sequence>
<dbReference type="PANTHER" id="PTHR15111">
    <property type="entry name" value="RNA POLYMERASE II SUBUNIT 5-MEDIATING PROTEIN NNX3"/>
    <property type="match status" value="1"/>
</dbReference>
<comment type="caution">
    <text evidence="6">The sequence shown here is derived from an EMBL/GenBank/DDBJ whole genome shotgun (WGS) entry which is preliminary data.</text>
</comment>
<dbReference type="AlphaFoldDB" id="A0A8J6C7U5"/>
<feature type="compositionally biased region" description="Gly residues" evidence="5">
    <location>
        <begin position="217"/>
        <end position="236"/>
    </location>
</feature>
<feature type="region of interest" description="Disordered" evidence="5">
    <location>
        <begin position="201"/>
        <end position="273"/>
    </location>
</feature>
<dbReference type="OrthoDB" id="21413at2759"/>
<dbReference type="SUPFAM" id="SSF46579">
    <property type="entry name" value="Prefoldin"/>
    <property type="match status" value="1"/>
</dbReference>
<feature type="compositionally biased region" description="Low complexity" evidence="5">
    <location>
        <begin position="244"/>
        <end position="256"/>
    </location>
</feature>
<proteinExistence type="inferred from homology"/>